<keyword evidence="2" id="KW-0808">Transferase</keyword>
<name>A0A7C2NWF3_9PLAN</name>
<protein>
    <submittedName>
        <fullName evidence="2">Nucleotidyltransferase family protein</fullName>
    </submittedName>
</protein>
<reference evidence="2" key="1">
    <citation type="journal article" date="2020" name="mSystems">
        <title>Genome- and Community-Level Interaction Insights into Carbon Utilization and Element Cycling Functions of Hydrothermarchaeota in Hydrothermal Sediment.</title>
        <authorList>
            <person name="Zhou Z."/>
            <person name="Liu Y."/>
            <person name="Xu W."/>
            <person name="Pan J."/>
            <person name="Luo Z.H."/>
            <person name="Li M."/>
        </authorList>
    </citation>
    <scope>NUCLEOTIDE SEQUENCE [LARGE SCALE GENOMIC DNA]</scope>
    <source>
        <strain evidence="2">SpSt-339</strain>
    </source>
</reference>
<dbReference type="SUPFAM" id="SSF53448">
    <property type="entry name" value="Nucleotide-diphospho-sugar transferases"/>
    <property type="match status" value="1"/>
</dbReference>
<proteinExistence type="predicted"/>
<organism evidence="2">
    <name type="scientific">Schlesneria paludicola</name>
    <dbReference type="NCBI Taxonomy" id="360056"/>
    <lineage>
        <taxon>Bacteria</taxon>
        <taxon>Pseudomonadati</taxon>
        <taxon>Planctomycetota</taxon>
        <taxon>Planctomycetia</taxon>
        <taxon>Planctomycetales</taxon>
        <taxon>Planctomycetaceae</taxon>
        <taxon>Schlesneria</taxon>
    </lineage>
</organism>
<dbReference type="InterPro" id="IPR025877">
    <property type="entry name" value="MobA-like_NTP_Trfase"/>
</dbReference>
<dbReference type="EMBL" id="DSOK01000180">
    <property type="protein sequence ID" value="HEN15050.1"/>
    <property type="molecule type" value="Genomic_DNA"/>
</dbReference>
<evidence type="ECO:0000313" key="2">
    <source>
        <dbReference type="EMBL" id="HEN15050.1"/>
    </source>
</evidence>
<dbReference type="InterPro" id="IPR029044">
    <property type="entry name" value="Nucleotide-diphossugar_trans"/>
</dbReference>
<dbReference type="Pfam" id="PF12804">
    <property type="entry name" value="NTP_transf_3"/>
    <property type="match status" value="1"/>
</dbReference>
<gene>
    <name evidence="2" type="ORF">ENQ76_06225</name>
</gene>
<dbReference type="Gene3D" id="3.90.550.10">
    <property type="entry name" value="Spore Coat Polysaccharide Biosynthesis Protein SpsA, Chain A"/>
    <property type="match status" value="1"/>
</dbReference>
<accession>A0A7C2NWF3</accession>
<dbReference type="GO" id="GO:0016779">
    <property type="term" value="F:nucleotidyltransferase activity"/>
    <property type="evidence" value="ECO:0007669"/>
    <property type="project" value="UniProtKB-ARBA"/>
</dbReference>
<dbReference type="PANTHER" id="PTHR43777:SF1">
    <property type="entry name" value="MOLYBDENUM COFACTOR CYTIDYLYLTRANSFERASE"/>
    <property type="match status" value="1"/>
</dbReference>
<comment type="caution">
    <text evidence="2">The sequence shown here is derived from an EMBL/GenBank/DDBJ whole genome shotgun (WGS) entry which is preliminary data.</text>
</comment>
<sequence>MPDSPPRLFAVVPAAGHSRRMGRPKLLLPLHGRTVISWLLQALALPEIEAVAVIVRRDDVSLRDEVARLGGWAVPPDIDPPDMRASVEFGLRCLEERFTPADDDGWLLVPADHPVLDRGIVAELTAAWLSLRPKFLIPTYNGRRGHPLLARWDTVSTVFALPADQGLNRLLHNHAEDVVTVPVANSSVVIDLDVPEDYERLRRERS</sequence>
<dbReference type="PANTHER" id="PTHR43777">
    <property type="entry name" value="MOLYBDENUM COFACTOR CYTIDYLYLTRANSFERASE"/>
    <property type="match status" value="1"/>
</dbReference>
<feature type="domain" description="MobA-like NTP transferase" evidence="1">
    <location>
        <begin position="10"/>
        <end position="176"/>
    </location>
</feature>
<dbReference type="CDD" id="cd04182">
    <property type="entry name" value="GT_2_like_f"/>
    <property type="match status" value="1"/>
</dbReference>
<dbReference type="AlphaFoldDB" id="A0A7C2NWF3"/>
<evidence type="ECO:0000259" key="1">
    <source>
        <dbReference type="Pfam" id="PF12804"/>
    </source>
</evidence>